<reference evidence="4" key="1">
    <citation type="submission" date="2022-10" db="EMBL/GenBank/DDBJ databases">
        <title>Genome assembly of Pristionchus species.</title>
        <authorList>
            <person name="Yoshida K."/>
            <person name="Sommer R.J."/>
        </authorList>
    </citation>
    <scope>NUCLEOTIDE SEQUENCE [LARGE SCALE GENOMIC DNA]</scope>
    <source>
        <strain evidence="4">RS5460</strain>
    </source>
</reference>
<evidence type="ECO:0008006" key="5">
    <source>
        <dbReference type="Google" id="ProtNLM"/>
    </source>
</evidence>
<evidence type="ECO:0000256" key="2">
    <source>
        <dbReference type="SAM" id="Phobius"/>
    </source>
</evidence>
<evidence type="ECO:0000313" key="3">
    <source>
        <dbReference type="EMBL" id="GMR45101.1"/>
    </source>
</evidence>
<feature type="transmembrane region" description="Helical" evidence="2">
    <location>
        <begin position="39"/>
        <end position="63"/>
    </location>
</feature>
<gene>
    <name evidence="3" type="ORF">PMAYCL1PPCAC_15296</name>
</gene>
<feature type="transmembrane region" description="Helical" evidence="2">
    <location>
        <begin position="75"/>
        <end position="94"/>
    </location>
</feature>
<keyword evidence="2" id="KW-0812">Transmembrane</keyword>
<keyword evidence="2" id="KW-1133">Transmembrane helix</keyword>
<dbReference type="PANTHER" id="PTHR23128">
    <property type="entry name" value="SERPENTINE RECEPTOR, CLASS E (EPSILON)-RELATED"/>
    <property type="match status" value="1"/>
</dbReference>
<feature type="transmembrane region" description="Helical" evidence="2">
    <location>
        <begin position="100"/>
        <end position="128"/>
    </location>
</feature>
<sequence length="285" mass="33075">MIPSATSAFHFYHNKQTYYLPFYISPQYLPISIRSIYSIWLYIELFGHVLTLLSIFLFSCVVWKANAFHINMKILNTYAALVLGGTNVLTRLFFKSIELGWISVSDFIIPVHFVKFGVWLGIYHYVMYATAERYAALRFASDYENVRRIWIPLSLIFANTIVSVAIALLLIYGIANGAFYSAGVCASTAISCWIFFRIKWRNLMAQHKLITFANIRQYSVSYRWQLRENIRLEKVHRIKLSLDFLKQLLGGHSLLCVWLCRDDPVLPADVLRSSTHFRYAPIAEK</sequence>
<evidence type="ECO:0000313" key="4">
    <source>
        <dbReference type="Proteomes" id="UP001328107"/>
    </source>
</evidence>
<dbReference type="GO" id="GO:0007606">
    <property type="term" value="P:sensory perception of chemical stimulus"/>
    <property type="evidence" value="ECO:0007669"/>
    <property type="project" value="InterPro"/>
</dbReference>
<proteinExistence type="inferred from homology"/>
<dbReference type="InterPro" id="IPR004151">
    <property type="entry name" value="7TM_GPCR_serpentine_rcpt_Sre"/>
</dbReference>
<evidence type="ECO:0000256" key="1">
    <source>
        <dbReference type="ARBA" id="ARBA00006803"/>
    </source>
</evidence>
<organism evidence="3 4">
    <name type="scientific">Pristionchus mayeri</name>
    <dbReference type="NCBI Taxonomy" id="1317129"/>
    <lineage>
        <taxon>Eukaryota</taxon>
        <taxon>Metazoa</taxon>
        <taxon>Ecdysozoa</taxon>
        <taxon>Nematoda</taxon>
        <taxon>Chromadorea</taxon>
        <taxon>Rhabditida</taxon>
        <taxon>Rhabditina</taxon>
        <taxon>Diplogasteromorpha</taxon>
        <taxon>Diplogasteroidea</taxon>
        <taxon>Neodiplogasteridae</taxon>
        <taxon>Pristionchus</taxon>
    </lineage>
</organism>
<dbReference type="Proteomes" id="UP001328107">
    <property type="component" value="Unassembled WGS sequence"/>
</dbReference>
<comment type="caution">
    <text evidence="3">The sequence shown here is derived from an EMBL/GenBank/DDBJ whole genome shotgun (WGS) entry which is preliminary data.</text>
</comment>
<dbReference type="AlphaFoldDB" id="A0AAN5CIP3"/>
<dbReference type="GO" id="GO:0016020">
    <property type="term" value="C:membrane"/>
    <property type="evidence" value="ECO:0007669"/>
    <property type="project" value="InterPro"/>
</dbReference>
<feature type="transmembrane region" description="Helical" evidence="2">
    <location>
        <begin position="178"/>
        <end position="196"/>
    </location>
</feature>
<dbReference type="PANTHER" id="PTHR23128:SF132">
    <property type="entry name" value="SERPENTINE RECEPTOR, CLASS E (EPSILON)-RELATED"/>
    <property type="match status" value="1"/>
</dbReference>
<accession>A0AAN5CIP3</accession>
<dbReference type="Pfam" id="PF03125">
    <property type="entry name" value="Sre"/>
    <property type="match status" value="1"/>
</dbReference>
<keyword evidence="4" id="KW-1185">Reference proteome</keyword>
<feature type="transmembrane region" description="Helical" evidence="2">
    <location>
        <begin position="149"/>
        <end position="172"/>
    </location>
</feature>
<comment type="similarity">
    <text evidence="1">Belongs to the nematode receptor-like protein sre family.</text>
</comment>
<protein>
    <recommendedName>
        <fullName evidence="5">G protein-coupled receptor</fullName>
    </recommendedName>
</protein>
<dbReference type="EMBL" id="BTRK01000004">
    <property type="protein sequence ID" value="GMR45101.1"/>
    <property type="molecule type" value="Genomic_DNA"/>
</dbReference>
<name>A0AAN5CIP3_9BILA</name>
<keyword evidence="2" id="KW-0472">Membrane</keyword>